<accession>A0A162TCT9</accession>
<organism evidence="14 15">
    <name type="scientific">Clostridium magnum DSM 2767</name>
    <dbReference type="NCBI Taxonomy" id="1121326"/>
    <lineage>
        <taxon>Bacteria</taxon>
        <taxon>Bacillati</taxon>
        <taxon>Bacillota</taxon>
        <taxon>Clostridia</taxon>
        <taxon>Eubacteriales</taxon>
        <taxon>Clostridiaceae</taxon>
        <taxon>Clostridium</taxon>
    </lineage>
</organism>
<feature type="transmembrane region" description="Helical" evidence="12">
    <location>
        <begin position="68"/>
        <end position="93"/>
    </location>
</feature>
<keyword evidence="4" id="KW-0645">Protease</keyword>
<evidence type="ECO:0000256" key="9">
    <source>
        <dbReference type="ARBA" id="ARBA00022989"/>
    </source>
</evidence>
<dbReference type="OrthoDB" id="9781963at2"/>
<comment type="cofactor">
    <cofactor evidence="1">
        <name>Zn(2+)</name>
        <dbReference type="ChEBI" id="CHEBI:29105"/>
    </cofactor>
</comment>
<dbReference type="STRING" id="1121326.CLMAG_22900"/>
<comment type="similarity">
    <text evidence="3">Belongs to the peptidase M50B family.</text>
</comment>
<keyword evidence="7" id="KW-0378">Hydrolase</keyword>
<feature type="transmembrane region" description="Helical" evidence="12">
    <location>
        <begin position="197"/>
        <end position="230"/>
    </location>
</feature>
<evidence type="ECO:0000256" key="3">
    <source>
        <dbReference type="ARBA" id="ARBA00007931"/>
    </source>
</evidence>
<feature type="domain" description="Peptidase M50" evidence="13">
    <location>
        <begin position="83"/>
        <end position="156"/>
    </location>
</feature>
<dbReference type="AlphaFoldDB" id="A0A162TCT9"/>
<evidence type="ECO:0000256" key="10">
    <source>
        <dbReference type="ARBA" id="ARBA00023049"/>
    </source>
</evidence>
<keyword evidence="6" id="KW-0479">Metal-binding</keyword>
<evidence type="ECO:0000256" key="4">
    <source>
        <dbReference type="ARBA" id="ARBA00022670"/>
    </source>
</evidence>
<keyword evidence="10" id="KW-0482">Metalloprotease</keyword>
<sequence>MDDDIKIEIGEENGVQIAKGIEEVNREKSKKKKGILAILAAAGVFLGKFKFLFIFLKLGKIFSTFGSMLLMIWVYARIHGWTFGIGFVLLLFMHEMGHYFAAKRVKLPVSTPIFIPFVGALISMKEQPADAKTEAFVAIGGPVLGSIAAFISLGIYYGTGKSVFLALAYSGFILNLFNLIPVHPLDGGRIVTAISPVLWFVGIPLMLIAVVKFFNVIIIMFLILGVMELYKYYKNPDKKYFEVPKSIRVMYALAYFGLIALLGVFSGYIYQMVPRNFQ</sequence>
<keyword evidence="15" id="KW-1185">Reference proteome</keyword>
<dbReference type="GO" id="GO:0046872">
    <property type="term" value="F:metal ion binding"/>
    <property type="evidence" value="ECO:0007669"/>
    <property type="project" value="UniProtKB-KW"/>
</dbReference>
<dbReference type="PANTHER" id="PTHR39188:SF3">
    <property type="entry name" value="STAGE IV SPORULATION PROTEIN FB"/>
    <property type="match status" value="1"/>
</dbReference>
<evidence type="ECO:0000256" key="7">
    <source>
        <dbReference type="ARBA" id="ARBA00022801"/>
    </source>
</evidence>
<comment type="caution">
    <text evidence="14">The sequence shown here is derived from an EMBL/GenBank/DDBJ whole genome shotgun (WGS) entry which is preliminary data.</text>
</comment>
<dbReference type="CDD" id="cd06160">
    <property type="entry name" value="S2P-M50_like_2"/>
    <property type="match status" value="1"/>
</dbReference>
<feature type="transmembrane region" description="Helical" evidence="12">
    <location>
        <begin position="35"/>
        <end position="56"/>
    </location>
</feature>
<evidence type="ECO:0000256" key="8">
    <source>
        <dbReference type="ARBA" id="ARBA00022833"/>
    </source>
</evidence>
<keyword evidence="9 12" id="KW-1133">Transmembrane helix</keyword>
<comment type="subcellular location">
    <subcellularLocation>
        <location evidence="2">Membrane</location>
        <topology evidence="2">Multi-pass membrane protein</topology>
    </subcellularLocation>
</comment>
<feature type="transmembrane region" description="Helical" evidence="12">
    <location>
        <begin position="105"/>
        <end position="124"/>
    </location>
</feature>
<keyword evidence="5 12" id="KW-0812">Transmembrane</keyword>
<dbReference type="GO" id="GO:0016020">
    <property type="term" value="C:membrane"/>
    <property type="evidence" value="ECO:0007669"/>
    <property type="project" value="UniProtKB-SubCell"/>
</dbReference>
<dbReference type="InterPro" id="IPR008915">
    <property type="entry name" value="Peptidase_M50"/>
</dbReference>
<evidence type="ECO:0000256" key="6">
    <source>
        <dbReference type="ARBA" id="ARBA00022723"/>
    </source>
</evidence>
<dbReference type="GO" id="GO:0006508">
    <property type="term" value="P:proteolysis"/>
    <property type="evidence" value="ECO:0007669"/>
    <property type="project" value="UniProtKB-KW"/>
</dbReference>
<dbReference type="RefSeq" id="WP_066621999.1">
    <property type="nucleotide sequence ID" value="NZ_FQXL01000023.1"/>
</dbReference>
<dbReference type="EMBL" id="LWAE01000002">
    <property type="protein sequence ID" value="KZL92481.1"/>
    <property type="molecule type" value="Genomic_DNA"/>
</dbReference>
<reference evidence="14 15" key="1">
    <citation type="submission" date="2016-04" db="EMBL/GenBank/DDBJ databases">
        <title>Genome sequence of Clostridium magnum DSM 2767.</title>
        <authorList>
            <person name="Poehlein A."/>
            <person name="Uhlig R."/>
            <person name="Fischer R."/>
            <person name="Bahl H."/>
            <person name="Daniel R."/>
        </authorList>
    </citation>
    <scope>NUCLEOTIDE SEQUENCE [LARGE SCALE GENOMIC DNA]</scope>
    <source>
        <strain evidence="14 15">DSM 2767</strain>
    </source>
</reference>
<keyword evidence="8" id="KW-0862">Zinc</keyword>
<dbReference type="Proteomes" id="UP000076603">
    <property type="component" value="Unassembled WGS sequence"/>
</dbReference>
<dbReference type="Pfam" id="PF02163">
    <property type="entry name" value="Peptidase_M50"/>
    <property type="match status" value="1"/>
</dbReference>
<evidence type="ECO:0000256" key="1">
    <source>
        <dbReference type="ARBA" id="ARBA00001947"/>
    </source>
</evidence>
<feature type="transmembrane region" description="Helical" evidence="12">
    <location>
        <begin position="251"/>
        <end position="270"/>
    </location>
</feature>
<evidence type="ECO:0000256" key="12">
    <source>
        <dbReference type="SAM" id="Phobius"/>
    </source>
</evidence>
<proteinExistence type="inferred from homology"/>
<dbReference type="PANTHER" id="PTHR39188">
    <property type="entry name" value="MEMBRANE-ASSOCIATED ZINC METALLOPROTEASE M50B"/>
    <property type="match status" value="1"/>
</dbReference>
<feature type="transmembrane region" description="Helical" evidence="12">
    <location>
        <begin position="136"/>
        <end position="157"/>
    </location>
</feature>
<name>A0A162TCT9_9CLOT</name>
<dbReference type="PATRIC" id="fig|1121326.3.peg.2287"/>
<keyword evidence="11 12" id="KW-0472">Membrane</keyword>
<gene>
    <name evidence="14" type="ORF">CLMAG_22900</name>
</gene>
<protein>
    <submittedName>
        <fullName evidence="14">Peptidase family M50</fullName>
    </submittedName>
</protein>
<evidence type="ECO:0000256" key="11">
    <source>
        <dbReference type="ARBA" id="ARBA00023136"/>
    </source>
</evidence>
<evidence type="ECO:0000313" key="14">
    <source>
        <dbReference type="EMBL" id="KZL92481.1"/>
    </source>
</evidence>
<dbReference type="GO" id="GO:0008237">
    <property type="term" value="F:metallopeptidase activity"/>
    <property type="evidence" value="ECO:0007669"/>
    <property type="project" value="UniProtKB-KW"/>
</dbReference>
<evidence type="ECO:0000259" key="13">
    <source>
        <dbReference type="Pfam" id="PF02163"/>
    </source>
</evidence>
<evidence type="ECO:0000256" key="5">
    <source>
        <dbReference type="ARBA" id="ARBA00022692"/>
    </source>
</evidence>
<evidence type="ECO:0000313" key="15">
    <source>
        <dbReference type="Proteomes" id="UP000076603"/>
    </source>
</evidence>
<feature type="transmembrane region" description="Helical" evidence="12">
    <location>
        <begin position="164"/>
        <end position="185"/>
    </location>
</feature>
<evidence type="ECO:0000256" key="2">
    <source>
        <dbReference type="ARBA" id="ARBA00004141"/>
    </source>
</evidence>